<gene>
    <name evidence="1" type="ORF">LCMiAC01_01770</name>
</gene>
<dbReference type="Gene3D" id="2.40.50.140">
    <property type="entry name" value="Nucleic acid-binding proteins"/>
    <property type="match status" value="1"/>
</dbReference>
<evidence type="ECO:0000313" key="1">
    <source>
        <dbReference type="EMBL" id="QBK88500.1"/>
    </source>
</evidence>
<reference evidence="1" key="1">
    <citation type="journal article" date="2019" name="MBio">
        <title>Virus Genomes from Deep Sea Sediments Expand the Ocean Megavirome and Support Independent Origins of Viral Gigantism.</title>
        <authorList>
            <person name="Backstrom D."/>
            <person name="Yutin N."/>
            <person name="Jorgensen S.L."/>
            <person name="Dharamshi J."/>
            <person name="Homa F."/>
            <person name="Zaremba-Niedwiedzka K."/>
            <person name="Spang A."/>
            <person name="Wolf Y.I."/>
            <person name="Koonin E.V."/>
            <person name="Ettema T.J."/>
        </authorList>
    </citation>
    <scope>NUCLEOTIDE SEQUENCE</scope>
</reference>
<accession>A0A481YZS9</accession>
<protein>
    <submittedName>
        <fullName evidence="1">Uncharacterized protein</fullName>
    </submittedName>
</protein>
<dbReference type="EMBL" id="MK500390">
    <property type="protein sequence ID" value="QBK88500.1"/>
    <property type="molecule type" value="Genomic_DNA"/>
</dbReference>
<organism evidence="1">
    <name type="scientific">Mimivirus LCMiAC01</name>
    <dbReference type="NCBI Taxonomy" id="2506608"/>
    <lineage>
        <taxon>Viruses</taxon>
        <taxon>Varidnaviria</taxon>
        <taxon>Bamfordvirae</taxon>
        <taxon>Nucleocytoviricota</taxon>
        <taxon>Megaviricetes</taxon>
        <taxon>Imitervirales</taxon>
        <taxon>Mimiviridae</taxon>
        <taxon>Klosneuvirinae</taxon>
    </lineage>
</organism>
<sequence length="164" mass="18925">MKIYKILEYKRGIIEPEDLMTNARFDVKFSCKLCTPLKGKQIICEVNRVNKPLLTAENGPIVVIITNERINDEHFFTDNNNNLRYKTKNKSIILKPNEFVKITLITITFNDGDDKIKAIGFLDNMAIDEDIDAYYADYYNTSDNTRDQKIGKIVEDTAESTEET</sequence>
<proteinExistence type="predicted"/>
<dbReference type="InterPro" id="IPR012340">
    <property type="entry name" value="NA-bd_OB-fold"/>
</dbReference>
<name>A0A481YZS9_9VIRU</name>